<accession>A0A7J0D5L8</accession>
<organism evidence="2 3">
    <name type="scientific">Streptomyces microflavus</name>
    <name type="common">Streptomyces lipmanii</name>
    <dbReference type="NCBI Taxonomy" id="1919"/>
    <lineage>
        <taxon>Bacteria</taxon>
        <taxon>Bacillati</taxon>
        <taxon>Actinomycetota</taxon>
        <taxon>Actinomycetes</taxon>
        <taxon>Kitasatosporales</taxon>
        <taxon>Streptomycetaceae</taxon>
        <taxon>Streptomyces</taxon>
    </lineage>
</organism>
<sequence>MYRPHHSLRRPPAVPPEKSSGSRVTFGFLRDLGLGMKIMPRSLPSSAHRLTVSRPLGAFGHLAEVSG</sequence>
<protein>
    <submittedName>
        <fullName evidence="2">Uncharacterized protein</fullName>
    </submittedName>
</protein>
<reference evidence="2 3" key="1">
    <citation type="submission" date="2020-05" db="EMBL/GenBank/DDBJ databases">
        <title>Whole genome shotgun sequence of Streptomyces microflavus NBRC 13062.</title>
        <authorList>
            <person name="Komaki H."/>
            <person name="Tamura T."/>
        </authorList>
    </citation>
    <scope>NUCLEOTIDE SEQUENCE [LARGE SCALE GENOMIC DNA]</scope>
    <source>
        <strain evidence="2 3">NBRC 13062</strain>
    </source>
</reference>
<dbReference type="EMBL" id="BLWD01000003">
    <property type="protein sequence ID" value="GFN09759.1"/>
    <property type="molecule type" value="Genomic_DNA"/>
</dbReference>
<proteinExistence type="predicted"/>
<evidence type="ECO:0000256" key="1">
    <source>
        <dbReference type="SAM" id="MobiDB-lite"/>
    </source>
</evidence>
<feature type="region of interest" description="Disordered" evidence="1">
    <location>
        <begin position="1"/>
        <end position="22"/>
    </location>
</feature>
<evidence type="ECO:0000313" key="2">
    <source>
        <dbReference type="EMBL" id="GFN09759.1"/>
    </source>
</evidence>
<comment type="caution">
    <text evidence="2">The sequence shown here is derived from an EMBL/GenBank/DDBJ whole genome shotgun (WGS) entry which is preliminary data.</text>
</comment>
<evidence type="ECO:0000313" key="3">
    <source>
        <dbReference type="Proteomes" id="UP000498740"/>
    </source>
</evidence>
<gene>
    <name evidence="2" type="ORF">Smic_83150</name>
</gene>
<name>A0A7J0D5L8_STRMI</name>
<dbReference type="Proteomes" id="UP000498740">
    <property type="component" value="Unassembled WGS sequence"/>
</dbReference>
<dbReference type="AlphaFoldDB" id="A0A7J0D5L8"/>